<evidence type="ECO:0000256" key="1">
    <source>
        <dbReference type="SAM" id="SignalP"/>
    </source>
</evidence>
<feature type="signal peptide" evidence="1">
    <location>
        <begin position="1"/>
        <end position="37"/>
    </location>
</feature>
<evidence type="ECO:0000313" key="2">
    <source>
        <dbReference type="EMBL" id="VEN49560.1"/>
    </source>
</evidence>
<dbReference type="OrthoDB" id="6774823at2759"/>
<evidence type="ECO:0000313" key="3">
    <source>
        <dbReference type="Proteomes" id="UP000410492"/>
    </source>
</evidence>
<sequence length="220" mass="24769">MNANKSSLPMSVCYIWRLLWNHAVQLIILRLLTQVPAAQIGSNRMQHNSGPGVGVAEHFIVLNITPGMHGSITRNSSIDSMMYWPLASKTKSILSTLNNNSASDHNTKIHQKVRRKILHQFDIVNNDFGKLIIADAKGHHLLRETIFGQTELARFVRSTFAQRQCVISKNKLTELDKLTQNILLNTTLNYKTTDCKLTSADMEASLVARRSHIDDNITSH</sequence>
<proteinExistence type="predicted"/>
<accession>A0A653CNU4</accession>
<protein>
    <submittedName>
        <fullName evidence="2">Uncharacterized protein</fullName>
    </submittedName>
</protein>
<feature type="chain" id="PRO_5024837079" evidence="1">
    <location>
        <begin position="38"/>
        <end position="220"/>
    </location>
</feature>
<gene>
    <name evidence="2" type="ORF">CALMAC_LOCUS10633</name>
</gene>
<dbReference type="EMBL" id="CAACVG010008380">
    <property type="protein sequence ID" value="VEN49560.1"/>
    <property type="molecule type" value="Genomic_DNA"/>
</dbReference>
<keyword evidence="3" id="KW-1185">Reference proteome</keyword>
<name>A0A653CNU4_CALMS</name>
<dbReference type="AlphaFoldDB" id="A0A653CNU4"/>
<keyword evidence="1" id="KW-0732">Signal</keyword>
<dbReference type="Proteomes" id="UP000410492">
    <property type="component" value="Unassembled WGS sequence"/>
</dbReference>
<reference evidence="2 3" key="1">
    <citation type="submission" date="2019-01" db="EMBL/GenBank/DDBJ databases">
        <authorList>
            <person name="Sayadi A."/>
        </authorList>
    </citation>
    <scope>NUCLEOTIDE SEQUENCE [LARGE SCALE GENOMIC DNA]</scope>
</reference>
<organism evidence="2 3">
    <name type="scientific">Callosobruchus maculatus</name>
    <name type="common">Southern cowpea weevil</name>
    <name type="synonym">Pulse bruchid</name>
    <dbReference type="NCBI Taxonomy" id="64391"/>
    <lineage>
        <taxon>Eukaryota</taxon>
        <taxon>Metazoa</taxon>
        <taxon>Ecdysozoa</taxon>
        <taxon>Arthropoda</taxon>
        <taxon>Hexapoda</taxon>
        <taxon>Insecta</taxon>
        <taxon>Pterygota</taxon>
        <taxon>Neoptera</taxon>
        <taxon>Endopterygota</taxon>
        <taxon>Coleoptera</taxon>
        <taxon>Polyphaga</taxon>
        <taxon>Cucujiformia</taxon>
        <taxon>Chrysomeloidea</taxon>
        <taxon>Chrysomelidae</taxon>
        <taxon>Bruchinae</taxon>
        <taxon>Bruchini</taxon>
        <taxon>Callosobruchus</taxon>
    </lineage>
</organism>